<keyword evidence="9" id="KW-0333">Golgi apparatus</keyword>
<dbReference type="Pfam" id="PF06957">
    <property type="entry name" value="COPI_C"/>
    <property type="match status" value="1"/>
</dbReference>
<evidence type="ECO:0000256" key="12">
    <source>
        <dbReference type="ARBA" id="ARBA00057585"/>
    </source>
</evidence>
<dbReference type="PROSITE" id="PS50082">
    <property type="entry name" value="WD_REPEATS_2"/>
    <property type="match status" value="5"/>
</dbReference>
<dbReference type="PANTHER" id="PTHR19876:SF1">
    <property type="entry name" value="COATOMER SUBUNIT ALPHA"/>
    <property type="match status" value="1"/>
</dbReference>
<feature type="repeat" description="WD" evidence="17">
    <location>
        <begin position="112"/>
        <end position="153"/>
    </location>
</feature>
<evidence type="ECO:0000256" key="1">
    <source>
        <dbReference type="ARBA" id="ARBA00004255"/>
    </source>
</evidence>
<dbReference type="InterPro" id="IPR010714">
    <property type="entry name" value="Coatomer_asu_C"/>
</dbReference>
<evidence type="ECO:0000256" key="4">
    <source>
        <dbReference type="ARBA" id="ARBA00022490"/>
    </source>
</evidence>
<keyword evidence="16" id="KW-0863">Zinc-finger</keyword>
<dbReference type="GO" id="GO:0006886">
    <property type="term" value="P:intracellular protein transport"/>
    <property type="evidence" value="ECO:0007669"/>
    <property type="project" value="InterPro"/>
</dbReference>
<evidence type="ECO:0000256" key="14">
    <source>
        <dbReference type="ARBA" id="ARBA00073979"/>
    </source>
</evidence>
<dbReference type="InterPro" id="IPR001680">
    <property type="entry name" value="WD40_rpt"/>
</dbReference>
<dbReference type="PRINTS" id="PR00320">
    <property type="entry name" value="GPROTEINBRPT"/>
</dbReference>
<evidence type="ECO:0000256" key="16">
    <source>
        <dbReference type="PROSITE-ProRule" id="PRU00042"/>
    </source>
</evidence>
<dbReference type="STRING" id="70667.A0A183STH2"/>
<dbReference type="GO" id="GO:0006888">
    <property type="term" value="P:endoplasmic reticulum to Golgi vesicle-mediated transport"/>
    <property type="evidence" value="ECO:0007669"/>
    <property type="project" value="TreeGrafter"/>
</dbReference>
<dbReference type="Pfam" id="PF04053">
    <property type="entry name" value="B-prop_COPA_B_2nd"/>
    <property type="match status" value="1"/>
</dbReference>
<dbReference type="InterPro" id="IPR019775">
    <property type="entry name" value="WD40_repeat_CS"/>
</dbReference>
<dbReference type="OrthoDB" id="10261470at2759"/>
<proteinExistence type="predicted"/>
<dbReference type="Gene3D" id="1.25.40.470">
    <property type="match status" value="1"/>
</dbReference>
<keyword evidence="6" id="KW-0677">Repeat</keyword>
<evidence type="ECO:0000256" key="17">
    <source>
        <dbReference type="PROSITE-ProRule" id="PRU00221"/>
    </source>
</evidence>
<evidence type="ECO:0000313" key="20">
    <source>
        <dbReference type="Proteomes" id="UP000275846"/>
    </source>
</evidence>
<sequence length="1381" mass="154087">MALFGHMRIHDSGMHHNTGNTDTPCTPSAPAILTATATPTTVNDIPPASTDFSCPQCTRNFNSRIGLVGHLRIYRTEAGLAFHPKRPWILSSLHTGVIQLWDYRACTLIDKFEEHEGPVRGIDFHKNQPLFVSGGDDYKIKVWNYKHRKCLFTLLGHLDYIRTTYFHHEHPWILSASDDQTIRIWNWQSRTPACVLTGHSHYVMCAQFHPKEDLVVSASLDQTVRIWDISGFRKKNVAPTSMTGLEEQMRYLTGGSGHGGSSSPIGGNAELFGTADAVVKHVLEGHDRGVNWVAFHPTLPIVVSASDDRHIRLWRVTETKAWTLDTLRGHVNNVSCVLFHPKQDLLLSNSEDKSIRVWDLAKRTCVSTIRRDNDRFWVLAAHPTLSLFAAGHDEGMVVFKLERERPAFTIYKDLLFYVKGKVLRRLDFNTKKDSPVLQLKDGRGIPFAVAFNHIENAVVISSRPQFSDAKSSSNGTTANVVYDLYILPKVEEGSTPGQVDSRGGPGSCAVWVGRNKFAVLESPGVIAIRNLTNERVKKIELTSVDSLFYAGTGNLLVRDPSSLSIYSLASGRSVSTLKNTKPIRQAVWSPDGQYVAFFSKMFLYLCDRQMEIKASIHETVRIKSGAWEEEGVFIYTTSTHIKYSLLNGDHGIIRTLDLPIYITTARGNSVFCLDRDCQPKVLSIDPTEYRFKLALVNRRYEEVLHMVRNANLIGQAIIGYLEEKGYPEVALHFVKDTRTRFSLAMDCGQLEVGLEAARALDDKVCWERLGESALRQGNLSVLEMAYQRTKNFSKLTFLYLIAGNLEKLRKMMKIAEIRRDFSKQYQIALLLGDVPERIKVLKSCHRNSLAYLTAATFGLSTEASDLAAQLVQEHTAKQGVEPRLPEVNPSAKLLVPSPPVSDGLTQVSANGELNDNLSGPKANWPTLAVHKDFFEAAFSTRNKTLEDSTPQGPRITLTAKEGAALDLGDVEGANWDDDNDLGAVERDIFADAAEDGELGGGASEGEEGNLFRVHAISLYINGFYKNKLGCGWDIDQDLDLPPEVLATVEDKPGTSATGVNSVFVEPVPGRSAASYWTENSNFVVDQVCAGNWTQAMSLLNQQVGVVDFSLYKPIFQSIFAASRLALPGIQNTPTVSVYPQRNWANLRNDFAPGLPAVPVRLDTLLARLQTAYQLTTKAKFAEAVDRFREIMLLVPLLVVENSTEESEAKSLLLICREYIVGLQMEMTRKSLPRDTDQDKVRNVELACYFTHMKLELPHMVLTLRTAVNLLFKIKNYRLAALMARRLLDLAPPTEVAEQTRKILKVCDANPTDAFQLSYDPRNPFEVCAASYTPVYRGEECVRDPLTNACYLPKWKGTLCRVTKVTEVGLVCSGLRINLNAR</sequence>
<keyword evidence="5 17" id="KW-0853">WD repeat</keyword>
<dbReference type="Gene3D" id="2.130.10.10">
    <property type="entry name" value="YVTN repeat-like/Quinoprotein amine dehydrogenase"/>
    <property type="match status" value="1"/>
</dbReference>
<dbReference type="EMBL" id="UYSU01034181">
    <property type="protein sequence ID" value="VDL93905.1"/>
    <property type="molecule type" value="Genomic_DNA"/>
</dbReference>
<keyword evidence="4" id="KW-0963">Cytoplasm</keyword>
<evidence type="ECO:0000256" key="9">
    <source>
        <dbReference type="ARBA" id="ARBA00023034"/>
    </source>
</evidence>
<dbReference type="GO" id="GO:0030126">
    <property type="term" value="C:COPI vesicle coat"/>
    <property type="evidence" value="ECO:0007669"/>
    <property type="project" value="InterPro"/>
</dbReference>
<accession>A0A183STH2</accession>
<keyword evidence="16" id="KW-0479">Metal-binding</keyword>
<dbReference type="Proteomes" id="UP000275846">
    <property type="component" value="Unassembled WGS sequence"/>
</dbReference>
<feature type="domain" description="C2H2-type" evidence="18">
    <location>
        <begin position="52"/>
        <end position="79"/>
    </location>
</feature>
<evidence type="ECO:0000256" key="13">
    <source>
        <dbReference type="ARBA" id="ARBA00062633"/>
    </source>
</evidence>
<dbReference type="PROSITE" id="PS50157">
    <property type="entry name" value="ZINC_FINGER_C2H2_2"/>
    <property type="match status" value="1"/>
</dbReference>
<keyword evidence="20" id="KW-1185">Reference proteome</keyword>
<reference evidence="19 20" key="2">
    <citation type="submission" date="2018-11" db="EMBL/GenBank/DDBJ databases">
        <authorList>
            <consortium name="Pathogen Informatics"/>
        </authorList>
    </citation>
    <scope>NUCLEOTIDE SEQUENCE [LARGE SCALE GENOMIC DNA]</scope>
    <source>
        <strain evidence="19 20">NST_G2</strain>
    </source>
</reference>
<evidence type="ECO:0000256" key="3">
    <source>
        <dbReference type="ARBA" id="ARBA00022448"/>
    </source>
</evidence>
<keyword evidence="8" id="KW-0653">Protein transport</keyword>
<keyword evidence="3" id="KW-0813">Transport</keyword>
<dbReference type="InterPro" id="IPR020472">
    <property type="entry name" value="WD40_PAC1"/>
</dbReference>
<keyword evidence="7" id="KW-0931">ER-Golgi transport</keyword>
<keyword evidence="10" id="KW-0472">Membrane</keyword>
<evidence type="ECO:0000256" key="8">
    <source>
        <dbReference type="ARBA" id="ARBA00022927"/>
    </source>
</evidence>
<evidence type="ECO:0000256" key="11">
    <source>
        <dbReference type="ARBA" id="ARBA00024791"/>
    </source>
</evidence>
<dbReference type="GO" id="GO:0008270">
    <property type="term" value="F:zinc ion binding"/>
    <property type="evidence" value="ECO:0007669"/>
    <property type="project" value="UniProtKB-KW"/>
</dbReference>
<evidence type="ECO:0000256" key="15">
    <source>
        <dbReference type="ARBA" id="ARBA00081575"/>
    </source>
</evidence>
<dbReference type="PROSITE" id="PS50294">
    <property type="entry name" value="WD_REPEATS_REGION"/>
    <property type="match status" value="5"/>
</dbReference>
<dbReference type="GO" id="GO:0006891">
    <property type="term" value="P:intra-Golgi vesicle-mediated transport"/>
    <property type="evidence" value="ECO:0007669"/>
    <property type="project" value="TreeGrafter"/>
</dbReference>
<dbReference type="InterPro" id="IPR047312">
    <property type="entry name" value="Coatomer_alpha_WD-assoc_reg"/>
</dbReference>
<dbReference type="CDD" id="cd22948">
    <property type="entry name" value="Coatomer_WDAD_alpha"/>
    <property type="match status" value="1"/>
</dbReference>
<organism evidence="21">
    <name type="scientific">Schistocephalus solidus</name>
    <name type="common">Tapeworm</name>
    <dbReference type="NCBI Taxonomy" id="70667"/>
    <lineage>
        <taxon>Eukaryota</taxon>
        <taxon>Metazoa</taxon>
        <taxon>Spiralia</taxon>
        <taxon>Lophotrochozoa</taxon>
        <taxon>Platyhelminthes</taxon>
        <taxon>Cestoda</taxon>
        <taxon>Eucestoda</taxon>
        <taxon>Diphyllobothriidea</taxon>
        <taxon>Diphyllobothriidae</taxon>
        <taxon>Schistocephalus</taxon>
    </lineage>
</organism>
<evidence type="ECO:0000256" key="2">
    <source>
        <dbReference type="ARBA" id="ARBA00004347"/>
    </source>
</evidence>
<name>A0A183STH2_SCHSO</name>
<comment type="function">
    <text evidence="12">Xenin stimulates exocrine pancreatic secretion. It inhibits pentagastrin-stimulated secretion of acid, to induce exocrine pancreatic secretion and to affect small and large intestinal motility. In the gut, xenin interacts with the neurotensin receptor.</text>
</comment>
<dbReference type="WBParaSite" id="SSLN_0000780201-mRNA-1">
    <property type="protein sequence ID" value="SSLN_0000780201-mRNA-1"/>
    <property type="gene ID" value="SSLN_0000780201"/>
</dbReference>
<dbReference type="Pfam" id="PF23953">
    <property type="entry name" value="TPR_COPA_B"/>
    <property type="match status" value="1"/>
</dbReference>
<dbReference type="InterPro" id="IPR050844">
    <property type="entry name" value="Coatomer_complex_subunit"/>
</dbReference>
<gene>
    <name evidence="19" type="ORF">SSLN_LOCUS7520</name>
</gene>
<evidence type="ECO:0000256" key="7">
    <source>
        <dbReference type="ARBA" id="ARBA00022892"/>
    </source>
</evidence>
<dbReference type="GO" id="GO:0000139">
    <property type="term" value="C:Golgi membrane"/>
    <property type="evidence" value="ECO:0007669"/>
    <property type="project" value="UniProtKB-SubCell"/>
</dbReference>
<dbReference type="SMART" id="SM00320">
    <property type="entry name" value="WD40"/>
    <property type="match status" value="8"/>
</dbReference>
<comment type="subcellular location">
    <subcellularLocation>
        <location evidence="2">Cytoplasmic vesicle</location>
        <location evidence="2">COPI-coated vesicle membrane</location>
        <topology evidence="2">Peripheral membrane protein</topology>
        <orientation evidence="2">Cytoplasmic side</orientation>
    </subcellularLocation>
    <subcellularLocation>
        <location evidence="1">Golgi apparatus membrane</location>
        <topology evidence="1">Peripheral membrane protein</topology>
        <orientation evidence="1">Cytoplasmic side</orientation>
    </subcellularLocation>
</comment>
<keyword evidence="16" id="KW-0862">Zinc</keyword>
<feature type="repeat" description="WD" evidence="17">
    <location>
        <begin position="154"/>
        <end position="186"/>
    </location>
</feature>
<dbReference type="InterPro" id="IPR006692">
    <property type="entry name" value="Beta-prop_COPA/B_2nd"/>
</dbReference>
<dbReference type="SUPFAM" id="SSF50978">
    <property type="entry name" value="WD40 repeat-like"/>
    <property type="match status" value="1"/>
</dbReference>
<feature type="repeat" description="WD" evidence="17">
    <location>
        <begin position="283"/>
        <end position="316"/>
    </location>
</feature>
<dbReference type="FunFam" id="2.130.10.10:FF:000010">
    <property type="entry name" value="Coatomer subunit alpha"/>
    <property type="match status" value="1"/>
</dbReference>
<evidence type="ECO:0000256" key="6">
    <source>
        <dbReference type="ARBA" id="ARBA00022737"/>
    </source>
</evidence>
<dbReference type="InterPro" id="IPR036322">
    <property type="entry name" value="WD40_repeat_dom_sf"/>
</dbReference>
<dbReference type="GO" id="GO:0006890">
    <property type="term" value="P:retrograde vesicle-mediated transport, Golgi to endoplasmic reticulum"/>
    <property type="evidence" value="ECO:0007669"/>
    <property type="project" value="TreeGrafter"/>
</dbReference>
<dbReference type="InterPro" id="IPR056176">
    <property type="entry name" value="TPR_COPA_B"/>
</dbReference>
<dbReference type="InterPro" id="IPR013087">
    <property type="entry name" value="Znf_C2H2_type"/>
</dbReference>
<evidence type="ECO:0000256" key="10">
    <source>
        <dbReference type="ARBA" id="ARBA00023136"/>
    </source>
</evidence>
<dbReference type="PROSITE" id="PS00678">
    <property type="entry name" value="WD_REPEATS_1"/>
    <property type="match status" value="1"/>
</dbReference>
<dbReference type="Pfam" id="PF00400">
    <property type="entry name" value="WD40"/>
    <property type="match status" value="5"/>
</dbReference>
<dbReference type="PANTHER" id="PTHR19876">
    <property type="entry name" value="COATOMER"/>
    <property type="match status" value="1"/>
</dbReference>
<dbReference type="FunFam" id="1.25.40.470:FF:000002">
    <property type="entry name" value="Coatomer subunit alpha"/>
    <property type="match status" value="1"/>
</dbReference>
<protein>
    <recommendedName>
        <fullName evidence="14">Coatomer subunit alpha</fullName>
    </recommendedName>
    <alternativeName>
        <fullName evidence="15">Alpha-coat protein</fullName>
    </alternativeName>
</protein>
<comment type="subunit">
    <text evidence="13">Oligomeric complex that consists of at least the alpha, beta, beta', gamma, delta, epsilon and zeta subunits. Interacts with SCYL1. Interacts with JAGN1. Interacts with TMEM41B. Interacts with SVEP1. Probably interacts with PEX11A.</text>
</comment>
<feature type="repeat" description="WD" evidence="17">
    <location>
        <begin position="196"/>
        <end position="230"/>
    </location>
</feature>
<reference evidence="21" key="1">
    <citation type="submission" date="2016-06" db="UniProtKB">
        <authorList>
            <consortium name="WormBaseParasite"/>
        </authorList>
    </citation>
    <scope>IDENTIFICATION</scope>
</reference>
<evidence type="ECO:0000259" key="18">
    <source>
        <dbReference type="PROSITE" id="PS50157"/>
    </source>
</evidence>
<evidence type="ECO:0000313" key="19">
    <source>
        <dbReference type="EMBL" id="VDL93905.1"/>
    </source>
</evidence>
<comment type="function">
    <text evidence="11">The coatomer is a cytosolic protein complex that binds to dilysine motifs and reversibly associates with Golgi non-clathrin-coated vesicles, which further mediate biosynthetic protein transport from the ER, via the Golgi up to the trans Golgi network. Coatomer complex is required for budding from Golgi membranes, and is essential for the retrograde Golgi-to-ER transport of dilysine-tagged proteins. In mammals, the coatomer can only be recruited by membranes associated to ADP-ribosylation factors (ARFs), which are small GTP-binding proteins; the complex also influences the Golgi structural integrity, as well as the processing, activity, and endocytic recycling of LDL receptors.</text>
</comment>
<dbReference type="GO" id="GO:0005198">
    <property type="term" value="F:structural molecule activity"/>
    <property type="evidence" value="ECO:0007669"/>
    <property type="project" value="InterPro"/>
</dbReference>
<feature type="repeat" description="WD" evidence="17">
    <location>
        <begin position="327"/>
        <end position="368"/>
    </location>
</feature>
<dbReference type="CDD" id="cd00200">
    <property type="entry name" value="WD40"/>
    <property type="match status" value="1"/>
</dbReference>
<dbReference type="SUPFAM" id="SSF101908">
    <property type="entry name" value="Putative isomerase YbhE"/>
    <property type="match status" value="1"/>
</dbReference>
<dbReference type="InterPro" id="IPR015943">
    <property type="entry name" value="WD40/YVTN_repeat-like_dom_sf"/>
</dbReference>
<evidence type="ECO:0000256" key="5">
    <source>
        <dbReference type="ARBA" id="ARBA00022574"/>
    </source>
</evidence>
<evidence type="ECO:0000313" key="21">
    <source>
        <dbReference type="WBParaSite" id="SSLN_0000780201-mRNA-1"/>
    </source>
</evidence>